<gene>
    <name evidence="7" type="ORF">FDP41_008453</name>
</gene>
<sequence length="540" mass="60153">MTSINDIDAVMASSRLEFPFNHLNPNITGPYNSSMYVGDCLKIDPDGRPYISWMYDVMGECVHSGLEQASFYVGLLSLVLYLFGGIPQVITTFRKGHADGLSVVTLAQWMIADGSNLIGAALTGQLFTQILLAAYFVLMDFIFIGQYIFYNSRKLWRKHVQKKKDFGSPSSSSKPTHDGLQEIITVTDKLHSETLDEHPFEITDVTKRKEVLEGIHISGDVSARVGVGASVGASALMPAHLHYQAEDEESSSDTNSPITGENVQVDFEVPNPRTTTTVHHPEITTTVELSRQSHQSTSSTSQTSTLPQFPTSDSENTSNNASNTKLYSFSTFFIVFTILIILSCSMYQFSTSFKQTIDTIQPLHRKIGRKLLSTTDVSEIVQDSSSTQKDHNAREFPPQKPYAIVGYVIGCVSTVCYMGSRIAQIINNFRRGSTEGMNPVLFICSVVGNLFYSLSIFLFSIDSSYLCSKIPWLTSSLGNQFLDYTILSQFVFYTYFKKKKRNSKDKDIEMLTTNTDVAKIYAPINQEDHDLAKDATSVKQ</sequence>
<feature type="transmembrane region" description="Helical" evidence="6">
    <location>
        <begin position="69"/>
        <end position="91"/>
    </location>
</feature>
<keyword evidence="2 6" id="KW-0812">Transmembrane</keyword>
<comment type="caution">
    <text evidence="7">The sequence shown here is derived from an EMBL/GenBank/DDBJ whole genome shotgun (WGS) entry which is preliminary data.</text>
</comment>
<reference evidence="7 8" key="1">
    <citation type="journal article" date="2019" name="Sci. Rep.">
        <title>Nanopore sequencing improves the draft genome of the human pathogenic amoeba Naegleria fowleri.</title>
        <authorList>
            <person name="Liechti N."/>
            <person name="Schurch N."/>
            <person name="Bruggmann R."/>
            <person name="Wittwer M."/>
        </authorList>
    </citation>
    <scope>NUCLEOTIDE SEQUENCE [LARGE SCALE GENOMIC DNA]</scope>
    <source>
        <strain evidence="7 8">ATCC 30894</strain>
    </source>
</reference>
<dbReference type="VEuPathDB" id="AmoebaDB:NfTy_093190"/>
<evidence type="ECO:0000313" key="7">
    <source>
        <dbReference type="EMBL" id="KAF0973246.1"/>
    </source>
</evidence>
<dbReference type="AlphaFoldDB" id="A0A6A5BF58"/>
<dbReference type="OMA" id="ANWFLGD"/>
<evidence type="ECO:0000256" key="4">
    <source>
        <dbReference type="ARBA" id="ARBA00023136"/>
    </source>
</evidence>
<evidence type="ECO:0000256" key="5">
    <source>
        <dbReference type="SAM" id="MobiDB-lite"/>
    </source>
</evidence>
<feature type="transmembrane region" description="Helical" evidence="6">
    <location>
        <begin position="130"/>
        <end position="150"/>
    </location>
</feature>
<feature type="region of interest" description="Disordered" evidence="5">
    <location>
        <begin position="244"/>
        <end position="320"/>
    </location>
</feature>
<keyword evidence="8" id="KW-1185">Reference proteome</keyword>
<dbReference type="VEuPathDB" id="AmoebaDB:FDP41_008453"/>
<protein>
    <recommendedName>
        <fullName evidence="9">PQ-loop repeat-containing protein</fullName>
    </recommendedName>
</protein>
<dbReference type="Pfam" id="PF04193">
    <property type="entry name" value="PQ-loop"/>
    <property type="match status" value="2"/>
</dbReference>
<dbReference type="GO" id="GO:0098852">
    <property type="term" value="C:lytic vacuole membrane"/>
    <property type="evidence" value="ECO:0007669"/>
    <property type="project" value="UniProtKB-ARBA"/>
</dbReference>
<evidence type="ECO:0008006" key="9">
    <source>
        <dbReference type="Google" id="ProtNLM"/>
    </source>
</evidence>
<feature type="compositionally biased region" description="Low complexity" evidence="5">
    <location>
        <begin position="274"/>
        <end position="312"/>
    </location>
</feature>
<evidence type="ECO:0000256" key="1">
    <source>
        <dbReference type="ARBA" id="ARBA00004141"/>
    </source>
</evidence>
<name>A0A6A5BF58_NAEFO</name>
<evidence type="ECO:0000256" key="2">
    <source>
        <dbReference type="ARBA" id="ARBA00022692"/>
    </source>
</evidence>
<dbReference type="PANTHER" id="PTHR16201">
    <property type="entry name" value="SEVEN TRANSMEMBRANE PROTEIN 1-RELATED"/>
    <property type="match status" value="1"/>
</dbReference>
<feature type="transmembrane region" description="Helical" evidence="6">
    <location>
        <begin position="440"/>
        <end position="461"/>
    </location>
</feature>
<feature type="compositionally biased region" description="Polar residues" evidence="5">
    <location>
        <begin position="252"/>
        <end position="262"/>
    </location>
</feature>
<evidence type="ECO:0000313" key="8">
    <source>
        <dbReference type="Proteomes" id="UP000444721"/>
    </source>
</evidence>
<dbReference type="InterPro" id="IPR006603">
    <property type="entry name" value="PQ-loop_rpt"/>
</dbReference>
<dbReference type="InterPro" id="IPR051415">
    <property type="entry name" value="LAAT-1"/>
</dbReference>
<dbReference type="VEuPathDB" id="AmoebaDB:NF0033080"/>
<dbReference type="GeneID" id="68115671"/>
<feature type="transmembrane region" description="Helical" evidence="6">
    <location>
        <begin position="326"/>
        <end position="349"/>
    </location>
</feature>
<dbReference type="PANTHER" id="PTHR16201:SF34">
    <property type="entry name" value="LYSOSOMAL AMINO ACID TRANSPORTER 1"/>
    <property type="match status" value="1"/>
</dbReference>
<organism evidence="7 8">
    <name type="scientific">Naegleria fowleri</name>
    <name type="common">Brain eating amoeba</name>
    <dbReference type="NCBI Taxonomy" id="5763"/>
    <lineage>
        <taxon>Eukaryota</taxon>
        <taxon>Discoba</taxon>
        <taxon>Heterolobosea</taxon>
        <taxon>Tetramitia</taxon>
        <taxon>Eutetramitia</taxon>
        <taxon>Vahlkampfiidae</taxon>
        <taxon>Naegleria</taxon>
    </lineage>
</organism>
<keyword evidence="3 6" id="KW-1133">Transmembrane helix</keyword>
<proteinExistence type="predicted"/>
<dbReference type="SMART" id="SM00679">
    <property type="entry name" value="CTNS"/>
    <property type="match status" value="2"/>
</dbReference>
<dbReference type="FunFam" id="1.20.1280.290:FF:000009">
    <property type="entry name" value="PQ loop repeat family protein"/>
    <property type="match status" value="1"/>
</dbReference>
<evidence type="ECO:0000256" key="3">
    <source>
        <dbReference type="ARBA" id="ARBA00022989"/>
    </source>
</evidence>
<evidence type="ECO:0000256" key="6">
    <source>
        <dbReference type="SAM" id="Phobius"/>
    </source>
</evidence>
<dbReference type="Proteomes" id="UP000444721">
    <property type="component" value="Unassembled WGS sequence"/>
</dbReference>
<dbReference type="RefSeq" id="XP_044557959.1">
    <property type="nucleotide sequence ID" value="XM_044712308.1"/>
</dbReference>
<dbReference type="GO" id="GO:0015174">
    <property type="term" value="F:basic amino acid transmembrane transporter activity"/>
    <property type="evidence" value="ECO:0007669"/>
    <property type="project" value="UniProtKB-ARBA"/>
</dbReference>
<accession>A0A6A5BF58</accession>
<comment type="subcellular location">
    <subcellularLocation>
        <location evidence="1">Membrane</location>
        <topology evidence="1">Multi-pass membrane protein</topology>
    </subcellularLocation>
</comment>
<keyword evidence="4 6" id="KW-0472">Membrane</keyword>
<feature type="transmembrane region" description="Helical" evidence="6">
    <location>
        <begin position="402"/>
        <end position="419"/>
    </location>
</feature>
<dbReference type="Gene3D" id="1.20.1280.290">
    <property type="match status" value="2"/>
</dbReference>
<dbReference type="EMBL" id="VFQX01000061">
    <property type="protein sequence ID" value="KAF0973246.1"/>
    <property type="molecule type" value="Genomic_DNA"/>
</dbReference>
<dbReference type="OrthoDB" id="8048523at2759"/>
<feature type="transmembrane region" description="Helical" evidence="6">
    <location>
        <begin position="481"/>
        <end position="496"/>
    </location>
</feature>